<dbReference type="GO" id="GO:0016758">
    <property type="term" value="F:hexosyltransferase activity"/>
    <property type="evidence" value="ECO:0007669"/>
    <property type="project" value="UniProtKB-ARBA"/>
</dbReference>
<evidence type="ECO:0000259" key="3">
    <source>
        <dbReference type="Pfam" id="PF00535"/>
    </source>
</evidence>
<dbReference type="SUPFAM" id="SSF53448">
    <property type="entry name" value="Nucleotide-diphospho-sugar transferases"/>
    <property type="match status" value="1"/>
</dbReference>
<evidence type="ECO:0000256" key="1">
    <source>
        <dbReference type="ARBA" id="ARBA00022676"/>
    </source>
</evidence>
<proteinExistence type="predicted"/>
<dbReference type="InterPro" id="IPR001173">
    <property type="entry name" value="Glyco_trans_2-like"/>
</dbReference>
<organism evidence="4 5">
    <name type="scientific">Limnobaculum zhutongyuii</name>
    <dbReference type="NCBI Taxonomy" id="2498113"/>
    <lineage>
        <taxon>Bacteria</taxon>
        <taxon>Pseudomonadati</taxon>
        <taxon>Pseudomonadota</taxon>
        <taxon>Gammaproteobacteria</taxon>
        <taxon>Enterobacterales</taxon>
        <taxon>Budviciaceae</taxon>
        <taxon>Limnobaculum</taxon>
    </lineage>
</organism>
<dbReference type="InterPro" id="IPR029044">
    <property type="entry name" value="Nucleotide-diphossugar_trans"/>
</dbReference>
<dbReference type="Gene3D" id="3.90.550.10">
    <property type="entry name" value="Spore Coat Polysaccharide Biosynthesis Protein SpsA, Chain A"/>
    <property type="match status" value="1"/>
</dbReference>
<gene>
    <name evidence="4" type="ORF">EKN56_16965</name>
</gene>
<dbReference type="RefSeq" id="WP_130592890.1">
    <property type="nucleotide sequence ID" value="NZ_CP034752.1"/>
</dbReference>
<dbReference type="KEGG" id="prag:EKN56_16965"/>
<dbReference type="PANTHER" id="PTHR22916">
    <property type="entry name" value="GLYCOSYLTRANSFERASE"/>
    <property type="match status" value="1"/>
</dbReference>
<dbReference type="PANTHER" id="PTHR22916:SF51">
    <property type="entry name" value="GLYCOSYLTRANSFERASE EPSH-RELATED"/>
    <property type="match status" value="1"/>
</dbReference>
<accession>A0A411WNV7</accession>
<dbReference type="AlphaFoldDB" id="A0A411WNV7"/>
<dbReference type="Pfam" id="PF00535">
    <property type="entry name" value="Glycos_transf_2"/>
    <property type="match status" value="1"/>
</dbReference>
<reference evidence="4 5" key="1">
    <citation type="submission" date="2019-03" db="EMBL/GenBank/DDBJ databases">
        <title>Pragia sp. nov. isolated from the gut tract of Carduelis flavirostris.</title>
        <authorList>
            <person name="Ge Y."/>
        </authorList>
    </citation>
    <scope>NUCLEOTIDE SEQUENCE [LARGE SCALE GENOMIC DNA]</scope>
    <source>
        <strain evidence="4 5">CF-458</strain>
    </source>
</reference>
<keyword evidence="1" id="KW-0328">Glycosyltransferase</keyword>
<dbReference type="CDD" id="cd00761">
    <property type="entry name" value="Glyco_tranf_GTA_type"/>
    <property type="match status" value="1"/>
</dbReference>
<feature type="domain" description="Glycosyltransferase 2-like" evidence="3">
    <location>
        <begin position="15"/>
        <end position="166"/>
    </location>
</feature>
<keyword evidence="5" id="KW-1185">Reference proteome</keyword>
<protein>
    <submittedName>
        <fullName evidence="4">Glycosyltransferase</fullName>
    </submittedName>
</protein>
<dbReference type="Proteomes" id="UP000293154">
    <property type="component" value="Chromosome"/>
</dbReference>
<evidence type="ECO:0000313" key="5">
    <source>
        <dbReference type="Proteomes" id="UP000293154"/>
    </source>
</evidence>
<evidence type="ECO:0000313" key="4">
    <source>
        <dbReference type="EMBL" id="QBH97933.1"/>
    </source>
</evidence>
<dbReference type="OrthoDB" id="6813549at2"/>
<name>A0A411WNV7_9GAMM</name>
<sequence length="345" mass="40273">MKMINNNLEHTPLFSVIVPVYNVEEYVSVCLESLAKQTFKRIEVIIVDDGSTDNSLSICNLFAEKYDFFHVFHKNNEGQGIARNFGLSKALGNYISYVDSDDWVDENLFNDIYTTLIDNPDVDFINFGLDFVSSEGKSLYKLNDWSQKYLEGDDIFTNAMLDREVLSSPCNKIYKKCFLLENEIYFPHIKINEDLLYSRIVAYHSSKTLFLDNVYYHALIRSNSTSRAMSINNFQGSIEALRYQYDFLVSKSAYERYSELYKAYFVKQLSYLTILYSFRAPDKISFMNSQELIRNTKYNEYVRNRNVVKLLSRKHQVIAFLCNYPKLLRIAATIVSKIGLYKLGR</sequence>
<keyword evidence="2 4" id="KW-0808">Transferase</keyword>
<evidence type="ECO:0000256" key="2">
    <source>
        <dbReference type="ARBA" id="ARBA00022679"/>
    </source>
</evidence>
<dbReference type="EMBL" id="CP034752">
    <property type="protein sequence ID" value="QBH97933.1"/>
    <property type="molecule type" value="Genomic_DNA"/>
</dbReference>